<dbReference type="SUPFAM" id="SSF50341">
    <property type="entry name" value="CheW-like"/>
    <property type="match status" value="1"/>
</dbReference>
<evidence type="ECO:0000313" key="4">
    <source>
        <dbReference type="Proteomes" id="UP000643403"/>
    </source>
</evidence>
<sequence>MSKKKRNRRPSSPAVANAPVMPVANDRIDSSGVTVEPADTVEPVVDAVLAHAAAMARIEPPEDDLPDAPIEPMAPAVVTTPQPAAWAAQESGDIRGVLIQVGGGRLLLPNATIAEVLSYAEPEADGSGVDWMLGKFRWRGWQLPLIAFSRLAGIGDDTPGLGSKVTVLKALGGDLRTPFFAIVTQGFPRLVTVSRSALSVESQDMLPSGVQAYVRLNDEPALLPDLIQVEQRLRELREAA</sequence>
<keyword evidence="4" id="KW-1185">Reference proteome</keyword>
<feature type="domain" description="CheW-like" evidence="2">
    <location>
        <begin position="93"/>
        <end position="235"/>
    </location>
</feature>
<gene>
    <name evidence="3" type="ORF">GCM10008101_01170</name>
</gene>
<dbReference type="RefSeq" id="WP_229790610.1">
    <property type="nucleotide sequence ID" value="NZ_BMXY01000001.1"/>
</dbReference>
<evidence type="ECO:0000259" key="2">
    <source>
        <dbReference type="PROSITE" id="PS50851"/>
    </source>
</evidence>
<dbReference type="InterPro" id="IPR036061">
    <property type="entry name" value="CheW-like_dom_sf"/>
</dbReference>
<dbReference type="SMART" id="SM00260">
    <property type="entry name" value="CheW"/>
    <property type="match status" value="1"/>
</dbReference>
<dbReference type="PROSITE" id="PS50851">
    <property type="entry name" value="CHEW"/>
    <property type="match status" value="1"/>
</dbReference>
<proteinExistence type="predicted"/>
<evidence type="ECO:0000313" key="3">
    <source>
        <dbReference type="EMBL" id="GGZ51887.1"/>
    </source>
</evidence>
<name>A0ABQ3BRN6_9GAMM</name>
<evidence type="ECO:0000256" key="1">
    <source>
        <dbReference type="SAM" id="MobiDB-lite"/>
    </source>
</evidence>
<protein>
    <recommendedName>
        <fullName evidence="2">CheW-like domain-containing protein</fullName>
    </recommendedName>
</protein>
<dbReference type="EMBL" id="BMXY01000001">
    <property type="protein sequence ID" value="GGZ51887.1"/>
    <property type="molecule type" value="Genomic_DNA"/>
</dbReference>
<accession>A0ABQ3BRN6</accession>
<dbReference type="InterPro" id="IPR002545">
    <property type="entry name" value="CheW-lke_dom"/>
</dbReference>
<dbReference type="Proteomes" id="UP000643403">
    <property type="component" value="Unassembled WGS sequence"/>
</dbReference>
<feature type="region of interest" description="Disordered" evidence="1">
    <location>
        <begin position="1"/>
        <end position="23"/>
    </location>
</feature>
<organism evidence="3 4">
    <name type="scientific">Cognatilysobacter xinjiangensis</name>
    <dbReference type="NCBI Taxonomy" id="546892"/>
    <lineage>
        <taxon>Bacteria</taxon>
        <taxon>Pseudomonadati</taxon>
        <taxon>Pseudomonadota</taxon>
        <taxon>Gammaproteobacteria</taxon>
        <taxon>Lysobacterales</taxon>
        <taxon>Lysobacteraceae</taxon>
        <taxon>Cognatilysobacter</taxon>
    </lineage>
</organism>
<reference evidence="4" key="1">
    <citation type="journal article" date="2019" name="Int. J. Syst. Evol. Microbiol.">
        <title>The Global Catalogue of Microorganisms (GCM) 10K type strain sequencing project: providing services to taxonomists for standard genome sequencing and annotation.</title>
        <authorList>
            <consortium name="The Broad Institute Genomics Platform"/>
            <consortium name="The Broad Institute Genome Sequencing Center for Infectious Disease"/>
            <person name="Wu L."/>
            <person name="Ma J."/>
        </authorList>
    </citation>
    <scope>NUCLEOTIDE SEQUENCE [LARGE SCALE GENOMIC DNA]</scope>
    <source>
        <strain evidence="4">KCTC 22558</strain>
    </source>
</reference>
<feature type="compositionally biased region" description="Low complexity" evidence="1">
    <location>
        <begin position="10"/>
        <end position="23"/>
    </location>
</feature>
<dbReference type="Pfam" id="PF01584">
    <property type="entry name" value="CheW"/>
    <property type="match status" value="1"/>
</dbReference>
<comment type="caution">
    <text evidence="3">The sequence shown here is derived from an EMBL/GenBank/DDBJ whole genome shotgun (WGS) entry which is preliminary data.</text>
</comment>